<dbReference type="SUPFAM" id="SSF53756">
    <property type="entry name" value="UDP-Glycosyltransferase/glycogen phosphorylase"/>
    <property type="match status" value="1"/>
</dbReference>
<comment type="caution">
    <text evidence="3">The sequence shown here is derived from an EMBL/GenBank/DDBJ whole genome shotgun (WGS) entry which is preliminary data.</text>
</comment>
<dbReference type="PANTHER" id="PTHR12526">
    <property type="entry name" value="GLYCOSYLTRANSFERASE"/>
    <property type="match status" value="1"/>
</dbReference>
<evidence type="ECO:0000313" key="3">
    <source>
        <dbReference type="EMBL" id="MBI4132354.1"/>
    </source>
</evidence>
<organism evidence="3 4">
    <name type="scientific">Candidatus Sungiibacteriota bacterium</name>
    <dbReference type="NCBI Taxonomy" id="2750080"/>
    <lineage>
        <taxon>Bacteria</taxon>
        <taxon>Candidatus Sungiibacteriota</taxon>
    </lineage>
</organism>
<dbReference type="EMBL" id="JACQMJ010000008">
    <property type="protein sequence ID" value="MBI4132354.1"/>
    <property type="molecule type" value="Genomic_DNA"/>
</dbReference>
<dbReference type="InterPro" id="IPR001296">
    <property type="entry name" value="Glyco_trans_1"/>
</dbReference>
<feature type="domain" description="Glycosyltransferase subfamily 4-like N-terminal" evidence="2">
    <location>
        <begin position="15"/>
        <end position="160"/>
    </location>
</feature>
<evidence type="ECO:0000259" key="2">
    <source>
        <dbReference type="Pfam" id="PF13439"/>
    </source>
</evidence>
<dbReference type="Gene3D" id="3.40.50.2000">
    <property type="entry name" value="Glycogen Phosphorylase B"/>
    <property type="match status" value="2"/>
</dbReference>
<name>A0A932YY59_9BACT</name>
<dbReference type="AlphaFoldDB" id="A0A932YY59"/>
<dbReference type="GO" id="GO:0016757">
    <property type="term" value="F:glycosyltransferase activity"/>
    <property type="evidence" value="ECO:0007669"/>
    <property type="project" value="InterPro"/>
</dbReference>
<evidence type="ECO:0000259" key="1">
    <source>
        <dbReference type="Pfam" id="PF00534"/>
    </source>
</evidence>
<protein>
    <submittedName>
        <fullName evidence="3">Glycosyltransferase family 4 protein</fullName>
    </submittedName>
</protein>
<dbReference type="Pfam" id="PF13439">
    <property type="entry name" value="Glyco_transf_4"/>
    <property type="match status" value="1"/>
</dbReference>
<accession>A0A932YY59</accession>
<feature type="domain" description="Glycosyl transferase family 1" evidence="1">
    <location>
        <begin position="177"/>
        <end position="336"/>
    </location>
</feature>
<sequence>MRICFLNHDLDDRKGAGRFGVNFISRLRQARPDIQCTVLTSAGSGHPLEEAILYPSKVKFLLALPRIRAVFRHCDLIHALDGWPYGVIAALASLGLGKKLVITAIGTGAVQPLYRPYGWLVAWAYRRASRVVAISSNTRREILARVPDVAITVINHAVDAGEFSGDLSIALTAEERSAIRALKPYVLSVGGWKRRKGFQYSFAAFAEMKKRFPELSYVICGIGPKPQLEEPLGLGGAVSYFKNIRWPFLKAIYAGAELFFLLPVDDSKDIEGFGFAFLEAAAAGLPVIGTRDSGAEDALSDGVNGFLVPPRDADAAAEAAIRILSDAQLRERFRAASLAFAREMTWERVTSSYQRLYAEII</sequence>
<dbReference type="Pfam" id="PF00534">
    <property type="entry name" value="Glycos_transf_1"/>
    <property type="match status" value="1"/>
</dbReference>
<dbReference type="InterPro" id="IPR028098">
    <property type="entry name" value="Glyco_trans_4-like_N"/>
</dbReference>
<reference evidence="3" key="1">
    <citation type="submission" date="2020-07" db="EMBL/GenBank/DDBJ databases">
        <title>Huge and variable diversity of episymbiotic CPR bacteria and DPANN archaea in groundwater ecosystems.</title>
        <authorList>
            <person name="He C.Y."/>
            <person name="Keren R."/>
            <person name="Whittaker M."/>
            <person name="Farag I.F."/>
            <person name="Doudna J."/>
            <person name="Cate J.H.D."/>
            <person name="Banfield J.F."/>
        </authorList>
    </citation>
    <scope>NUCLEOTIDE SEQUENCE</scope>
    <source>
        <strain evidence="3">NC_groundwater_1226_Ag_S-0.1um_59_124</strain>
    </source>
</reference>
<gene>
    <name evidence="3" type="ORF">HY474_01845</name>
</gene>
<dbReference type="CDD" id="cd03801">
    <property type="entry name" value="GT4_PimA-like"/>
    <property type="match status" value="1"/>
</dbReference>
<evidence type="ECO:0000313" key="4">
    <source>
        <dbReference type="Proteomes" id="UP000704960"/>
    </source>
</evidence>
<dbReference type="Proteomes" id="UP000704960">
    <property type="component" value="Unassembled WGS sequence"/>
</dbReference>
<proteinExistence type="predicted"/>